<dbReference type="SUPFAM" id="SSF51430">
    <property type="entry name" value="NAD(P)-linked oxidoreductase"/>
    <property type="match status" value="1"/>
</dbReference>
<evidence type="ECO:0000313" key="6">
    <source>
        <dbReference type="Proteomes" id="UP001454086"/>
    </source>
</evidence>
<name>A0ABV1D3T4_9FIRM</name>
<dbReference type="InterPro" id="IPR053135">
    <property type="entry name" value="AKR2_Oxidoreductase"/>
</dbReference>
<keyword evidence="2" id="KW-0408">Iron</keyword>
<dbReference type="Pfam" id="PF13187">
    <property type="entry name" value="Fer4_9"/>
    <property type="match status" value="1"/>
</dbReference>
<evidence type="ECO:0000256" key="1">
    <source>
        <dbReference type="ARBA" id="ARBA00022723"/>
    </source>
</evidence>
<gene>
    <name evidence="5" type="ORF">WMQ36_06590</name>
</gene>
<dbReference type="InterPro" id="IPR020471">
    <property type="entry name" value="AKR"/>
</dbReference>
<evidence type="ECO:0000256" key="2">
    <source>
        <dbReference type="ARBA" id="ARBA00023004"/>
    </source>
</evidence>
<feature type="domain" description="4Fe-4S ferredoxin-type" evidence="4">
    <location>
        <begin position="337"/>
        <end position="365"/>
    </location>
</feature>
<dbReference type="InterPro" id="IPR017896">
    <property type="entry name" value="4Fe4S_Fe-S-bd"/>
</dbReference>
<proteinExistence type="predicted"/>
<dbReference type="InterPro" id="IPR017900">
    <property type="entry name" value="4Fe4S_Fe_S_CS"/>
</dbReference>
<protein>
    <submittedName>
        <fullName evidence="5">Aldo/keto reductase</fullName>
    </submittedName>
</protein>
<keyword evidence="6" id="KW-1185">Reference proteome</keyword>
<dbReference type="RefSeq" id="WP_050927279.1">
    <property type="nucleotide sequence ID" value="NZ_JBBMFM010000016.1"/>
</dbReference>
<dbReference type="Gene3D" id="3.20.20.100">
    <property type="entry name" value="NADP-dependent oxidoreductase domain"/>
    <property type="match status" value="1"/>
</dbReference>
<evidence type="ECO:0000256" key="3">
    <source>
        <dbReference type="ARBA" id="ARBA00023014"/>
    </source>
</evidence>
<keyword evidence="1" id="KW-0479">Metal-binding</keyword>
<accession>A0ABV1D3T4</accession>
<dbReference type="SUPFAM" id="SSF46548">
    <property type="entry name" value="alpha-helical ferredoxin"/>
    <property type="match status" value="1"/>
</dbReference>
<organism evidence="5 6">
    <name type="scientific">Enterocloster hominis</name>
    <name type="common">ex Hitch et al. 2024</name>
    <dbReference type="NCBI Taxonomy" id="1917870"/>
    <lineage>
        <taxon>Bacteria</taxon>
        <taxon>Bacillati</taxon>
        <taxon>Bacillota</taxon>
        <taxon>Clostridia</taxon>
        <taxon>Lachnospirales</taxon>
        <taxon>Lachnospiraceae</taxon>
        <taxon>Enterocloster</taxon>
    </lineage>
</organism>
<comment type="caution">
    <text evidence="5">The sequence shown here is derived from an EMBL/GenBank/DDBJ whole genome shotgun (WGS) entry which is preliminary data.</text>
</comment>
<dbReference type="PROSITE" id="PS00198">
    <property type="entry name" value="4FE4S_FER_1"/>
    <property type="match status" value="1"/>
</dbReference>
<dbReference type="Gene3D" id="3.30.70.20">
    <property type="match status" value="1"/>
</dbReference>
<dbReference type="PANTHER" id="PTHR43312:SF2">
    <property type="entry name" value="OXIDOREDUCTASE"/>
    <property type="match status" value="1"/>
</dbReference>
<evidence type="ECO:0000259" key="4">
    <source>
        <dbReference type="PROSITE" id="PS51379"/>
    </source>
</evidence>
<reference evidence="5 6" key="1">
    <citation type="submission" date="2024-03" db="EMBL/GenBank/DDBJ databases">
        <title>Human intestinal bacterial collection.</title>
        <authorList>
            <person name="Pauvert C."/>
            <person name="Hitch T.C.A."/>
            <person name="Clavel T."/>
        </authorList>
    </citation>
    <scope>NUCLEOTIDE SEQUENCE [LARGE SCALE GENOMIC DNA]</scope>
    <source>
        <strain evidence="5 6">CLA-SR-H021</strain>
    </source>
</reference>
<keyword evidence="3" id="KW-0411">Iron-sulfur</keyword>
<dbReference type="PRINTS" id="PR00069">
    <property type="entry name" value="ALDKETRDTASE"/>
</dbReference>
<sequence>MQYRTMRFQKAEDKVSLLGFGCMRFPKTENGDIDQEKAGKMMDTALKAGVNYIDTAYPYHDGESEPFLGRILAKYARDSYYLATKLPVWLVNTADEAQAVFDEQLDRLQVSYVDYYLFHALNRERWEKLKGSGIIEWAQQLKQEGKIRHLGFSFHDDYEVFREIITYRQWDFCQIQYNYMDRNIQAGDRGYELASKMGIPVIVMEPVKGGMLSGLPEDAQAILEAADPGRTPASWALRWVGSHPGVKLVLSGMSSEEQLEDNIKTFSPFVPLSREEENIIEQAAQAIRTRIKNGCTACRYCMPCPAGVDIPGNFAIWNEKAMYDVEERARKAFKEKQEAGAGADLCIQCGKCEKVCPQGIGIRKDLAALAAELGDGNAAELGDGNAAE</sequence>
<dbReference type="PROSITE" id="PS51379">
    <property type="entry name" value="4FE4S_FER_2"/>
    <property type="match status" value="1"/>
</dbReference>
<evidence type="ECO:0000313" key="5">
    <source>
        <dbReference type="EMBL" id="MEQ2424635.1"/>
    </source>
</evidence>
<dbReference type="InterPro" id="IPR023210">
    <property type="entry name" value="NADP_OxRdtase_dom"/>
</dbReference>
<dbReference type="CDD" id="cd19096">
    <property type="entry name" value="AKR_Fe-S_oxidoreductase"/>
    <property type="match status" value="1"/>
</dbReference>
<dbReference type="Pfam" id="PF00248">
    <property type="entry name" value="Aldo_ket_red"/>
    <property type="match status" value="1"/>
</dbReference>
<dbReference type="Proteomes" id="UP001454086">
    <property type="component" value="Unassembled WGS sequence"/>
</dbReference>
<dbReference type="InterPro" id="IPR036812">
    <property type="entry name" value="NAD(P)_OxRdtase_dom_sf"/>
</dbReference>
<dbReference type="EMBL" id="JBBMFM010000016">
    <property type="protein sequence ID" value="MEQ2424635.1"/>
    <property type="molecule type" value="Genomic_DNA"/>
</dbReference>
<dbReference type="PANTHER" id="PTHR43312">
    <property type="entry name" value="D-THREO-ALDOSE 1-DEHYDROGENASE"/>
    <property type="match status" value="1"/>
</dbReference>